<gene>
    <name evidence="2" type="ORF">GWK15_03250</name>
    <name evidence="1" type="ORF">GXW75_03175</name>
</gene>
<name>A0A9X9WD28_9PROT</name>
<dbReference type="Proteomes" id="UP000746741">
    <property type="component" value="Unassembled WGS sequence"/>
</dbReference>
<reference evidence="2 3" key="2">
    <citation type="submission" date="2020-02" db="EMBL/GenBank/DDBJ databases">
        <authorList>
            <person name="Sun Q."/>
            <person name="Inoue M."/>
        </authorList>
    </citation>
    <scope>NUCLEOTIDE SEQUENCE [LARGE SCALE GENOMIC DNA]</scope>
    <source>
        <strain evidence="2 3">KCTC 22478</strain>
    </source>
</reference>
<dbReference type="EMBL" id="JAAEDK010000005">
    <property type="protein sequence ID" value="MBR0658238.1"/>
    <property type="molecule type" value="Genomic_DNA"/>
</dbReference>
<reference evidence="1" key="3">
    <citation type="journal article" date="2021" name="Syst. Appl. Microbiol.">
        <title>Roseomonas hellenica sp. nov., isolated from roots of wild-growing Alkanna tinctoria.</title>
        <authorList>
            <person name="Rat A."/>
            <person name="Naranjo H.D."/>
            <person name="Lebbe L."/>
            <person name="Cnockaert M."/>
            <person name="Krigas N."/>
            <person name="Grigoriadou K."/>
            <person name="Maloupa E."/>
            <person name="Willems A."/>
        </authorList>
    </citation>
    <scope>NUCLEOTIDE SEQUENCE</scope>
    <source>
        <strain evidence="1">LMG 31161</strain>
    </source>
</reference>
<organism evidence="1 4">
    <name type="scientific">Neoroseomonas oryzicola</name>
    <dbReference type="NCBI Taxonomy" id="535904"/>
    <lineage>
        <taxon>Bacteria</taxon>
        <taxon>Pseudomonadati</taxon>
        <taxon>Pseudomonadota</taxon>
        <taxon>Alphaproteobacteria</taxon>
        <taxon>Acetobacterales</taxon>
        <taxon>Acetobacteraceae</taxon>
        <taxon>Neoroseomonas</taxon>
    </lineage>
</organism>
<dbReference type="Proteomes" id="UP001138708">
    <property type="component" value="Unassembled WGS sequence"/>
</dbReference>
<protein>
    <submittedName>
        <fullName evidence="1">Uncharacterized protein</fullName>
    </submittedName>
</protein>
<evidence type="ECO:0000313" key="3">
    <source>
        <dbReference type="Proteomes" id="UP000746741"/>
    </source>
</evidence>
<keyword evidence="3" id="KW-1185">Reference proteome</keyword>
<comment type="caution">
    <text evidence="1">The sequence shown here is derived from an EMBL/GenBank/DDBJ whole genome shotgun (WGS) entry which is preliminary data.</text>
</comment>
<dbReference type="AlphaFoldDB" id="A0A9X9WD28"/>
<sequence length="126" mass="13256">MRRAIAVAAFGATIAAAGGIAAMVMVGGAGCAATETRRAPDGAWRIEEIGCGATVGETWRVMVRGQDGRERLALESHRYPDATDADLAPGLLRVRLSEPGPWREVPLDAAGRPLAPLRLTEGAPRR</sequence>
<evidence type="ECO:0000313" key="4">
    <source>
        <dbReference type="Proteomes" id="UP001138708"/>
    </source>
</evidence>
<accession>A0A9X9WD28</accession>
<reference evidence="1" key="1">
    <citation type="submission" date="2020-01" db="EMBL/GenBank/DDBJ databases">
        <authorList>
            <person name="Rat A."/>
        </authorList>
    </citation>
    <scope>NUCLEOTIDE SEQUENCE</scope>
    <source>
        <strain evidence="1">LMG 31161</strain>
    </source>
</reference>
<evidence type="ECO:0000313" key="1">
    <source>
        <dbReference type="EMBL" id="MBR0658238.1"/>
    </source>
</evidence>
<dbReference type="PROSITE" id="PS51257">
    <property type="entry name" value="PROKAR_LIPOPROTEIN"/>
    <property type="match status" value="1"/>
</dbReference>
<proteinExistence type="predicted"/>
<dbReference type="EMBL" id="JAAVUP010000001">
    <property type="protein sequence ID" value="NKE15945.1"/>
    <property type="molecule type" value="Genomic_DNA"/>
</dbReference>
<evidence type="ECO:0000313" key="2">
    <source>
        <dbReference type="EMBL" id="NKE15945.1"/>
    </source>
</evidence>
<dbReference type="RefSeq" id="WP_168038995.1">
    <property type="nucleotide sequence ID" value="NZ_JAAEDK010000005.1"/>
</dbReference>